<dbReference type="GO" id="GO:0008017">
    <property type="term" value="F:microtubule binding"/>
    <property type="evidence" value="ECO:0007669"/>
    <property type="project" value="TreeGrafter"/>
</dbReference>
<reference evidence="11" key="1">
    <citation type="submission" date="2025-08" db="UniProtKB">
        <authorList>
            <consortium name="Ensembl"/>
        </authorList>
    </citation>
    <scope>IDENTIFICATION</scope>
</reference>
<evidence type="ECO:0000256" key="2">
    <source>
        <dbReference type="ARBA" id="ARBA00004214"/>
    </source>
</evidence>
<feature type="compositionally biased region" description="Polar residues" evidence="10">
    <location>
        <begin position="113"/>
        <end position="122"/>
    </location>
</feature>
<evidence type="ECO:0000256" key="10">
    <source>
        <dbReference type="SAM" id="MobiDB-lite"/>
    </source>
</evidence>
<dbReference type="InterPro" id="IPR051293">
    <property type="entry name" value="MTUS1/CCDC69"/>
</dbReference>
<name>A0A8B9UI36_9AVES</name>
<evidence type="ECO:0000313" key="12">
    <source>
        <dbReference type="Proteomes" id="UP000694549"/>
    </source>
</evidence>
<keyword evidence="5 9" id="KW-0175">Coiled coil</keyword>
<keyword evidence="7" id="KW-0449">Lipoprotein</keyword>
<dbReference type="Ensembl" id="ENSAZOT00000009197.1">
    <property type="protein sequence ID" value="ENSAZOP00000008616.1"/>
    <property type="gene ID" value="ENSAZOG00000005470.1"/>
</dbReference>
<accession>A0A8B9UI36</accession>
<keyword evidence="3" id="KW-0963">Cytoplasm</keyword>
<protein>
    <recommendedName>
        <fullName evidence="13">Coiled-coil domain containing 69</fullName>
    </recommendedName>
</protein>
<feature type="coiled-coil region" evidence="9">
    <location>
        <begin position="293"/>
        <end position="327"/>
    </location>
</feature>
<feature type="region of interest" description="Disordered" evidence="10">
    <location>
        <begin position="1"/>
        <end position="50"/>
    </location>
</feature>
<dbReference type="AlphaFoldDB" id="A0A8B9UI36"/>
<organism evidence="11 12">
    <name type="scientific">Anas zonorhyncha</name>
    <name type="common">Eastern spot-billed duck</name>
    <dbReference type="NCBI Taxonomy" id="75864"/>
    <lineage>
        <taxon>Eukaryota</taxon>
        <taxon>Metazoa</taxon>
        <taxon>Chordata</taxon>
        <taxon>Craniata</taxon>
        <taxon>Vertebrata</taxon>
        <taxon>Euteleostomi</taxon>
        <taxon>Archelosauria</taxon>
        <taxon>Archosauria</taxon>
        <taxon>Dinosauria</taxon>
        <taxon>Saurischia</taxon>
        <taxon>Theropoda</taxon>
        <taxon>Coelurosauria</taxon>
        <taxon>Aves</taxon>
        <taxon>Neognathae</taxon>
        <taxon>Galloanserae</taxon>
        <taxon>Anseriformes</taxon>
        <taxon>Anatidae</taxon>
        <taxon>Anatinae</taxon>
        <taxon>Anas</taxon>
    </lineage>
</organism>
<sequence length="329" mass="36193">MRRRRRRGCEEPRGWRPRDLEVSAPRWVRNRGVGGAGNAQPAGTCRARSWHPSCPVGHSGSVLCQVEKGKAVELKEQLSERFEALRREHEETLQGACRPLGRAPGGPWDTHRGATTGTTAPQGSGRARCACPRAGDTQHVSPRRAPESARAGEAAAGGDPPQVPGGLTGTQGGIPMVLGSLQGPRRATETLPSPTQPWGYRGAPARAGNPDTPCPASSPGCQETVEALRAQLKSFQERMKRVEESLLSRDYKKHIEEHGSPSPFWEQELESLHFVIEMKNEHIHGLDKKLLNLETVAERNLLLEEKLKTLQQENEDLQARTQNHLVMTR</sequence>
<evidence type="ECO:0000256" key="7">
    <source>
        <dbReference type="ARBA" id="ARBA00023288"/>
    </source>
</evidence>
<feature type="coiled-coil region" evidence="9">
    <location>
        <begin position="68"/>
        <end position="95"/>
    </location>
</feature>
<evidence type="ECO:0000256" key="6">
    <source>
        <dbReference type="ARBA" id="ARBA00023212"/>
    </source>
</evidence>
<dbReference type="Proteomes" id="UP000694549">
    <property type="component" value="Unplaced"/>
</dbReference>
<dbReference type="GO" id="GO:0005819">
    <property type="term" value="C:spindle"/>
    <property type="evidence" value="ECO:0007669"/>
    <property type="project" value="UniProtKB-SubCell"/>
</dbReference>
<comment type="similarity">
    <text evidence="8">Belongs to the CCDC69 family.</text>
</comment>
<proteinExistence type="inferred from homology"/>
<dbReference type="PANTHER" id="PTHR24200">
    <property type="entry name" value="TOUCAN, ISOFORM A"/>
    <property type="match status" value="1"/>
</dbReference>
<keyword evidence="12" id="KW-1185">Reference proteome</keyword>
<evidence type="ECO:0000256" key="4">
    <source>
        <dbReference type="ARBA" id="ARBA00022707"/>
    </source>
</evidence>
<dbReference type="GO" id="GO:0005737">
    <property type="term" value="C:cytoplasm"/>
    <property type="evidence" value="ECO:0007669"/>
    <property type="project" value="TreeGrafter"/>
</dbReference>
<feature type="compositionally biased region" description="Low complexity" evidence="10">
    <location>
        <begin position="148"/>
        <end position="158"/>
    </location>
</feature>
<keyword evidence="4" id="KW-0519">Myristate</keyword>
<evidence type="ECO:0000256" key="8">
    <source>
        <dbReference type="ARBA" id="ARBA00038407"/>
    </source>
</evidence>
<evidence type="ECO:0000313" key="11">
    <source>
        <dbReference type="Ensembl" id="ENSAZOP00000008616.1"/>
    </source>
</evidence>
<evidence type="ECO:0000256" key="3">
    <source>
        <dbReference type="ARBA" id="ARBA00022490"/>
    </source>
</evidence>
<evidence type="ECO:0000256" key="5">
    <source>
        <dbReference type="ARBA" id="ARBA00023054"/>
    </source>
</evidence>
<keyword evidence="6" id="KW-0206">Cytoskeleton</keyword>
<dbReference type="PANTHER" id="PTHR24200:SF6">
    <property type="entry name" value="COILED-COIL DOMAIN-CONTAINING PROTEIN 69"/>
    <property type="match status" value="1"/>
</dbReference>
<feature type="compositionally biased region" description="Basic and acidic residues" evidence="10">
    <location>
        <begin position="8"/>
        <end position="21"/>
    </location>
</feature>
<dbReference type="GO" id="GO:0030496">
    <property type="term" value="C:midbody"/>
    <property type="evidence" value="ECO:0007669"/>
    <property type="project" value="UniProtKB-SubCell"/>
</dbReference>
<evidence type="ECO:0008006" key="13">
    <source>
        <dbReference type="Google" id="ProtNLM"/>
    </source>
</evidence>
<reference evidence="11" key="2">
    <citation type="submission" date="2025-09" db="UniProtKB">
        <authorList>
            <consortium name="Ensembl"/>
        </authorList>
    </citation>
    <scope>IDENTIFICATION</scope>
</reference>
<dbReference type="GO" id="GO:0005634">
    <property type="term" value="C:nucleus"/>
    <property type="evidence" value="ECO:0007669"/>
    <property type="project" value="TreeGrafter"/>
</dbReference>
<comment type="subcellular location">
    <subcellularLocation>
        <location evidence="1">Cytoplasm</location>
        <location evidence="1">Cytoskeleton</location>
        <location evidence="1">Spindle</location>
    </subcellularLocation>
    <subcellularLocation>
        <location evidence="2">Midbody</location>
    </subcellularLocation>
</comment>
<evidence type="ECO:0000256" key="9">
    <source>
        <dbReference type="SAM" id="Coils"/>
    </source>
</evidence>
<evidence type="ECO:0000256" key="1">
    <source>
        <dbReference type="ARBA" id="ARBA00004186"/>
    </source>
</evidence>
<feature type="region of interest" description="Disordered" evidence="10">
    <location>
        <begin position="97"/>
        <end position="172"/>
    </location>
</feature>